<evidence type="ECO:0000256" key="1">
    <source>
        <dbReference type="SAM" id="MobiDB-lite"/>
    </source>
</evidence>
<reference evidence="2" key="1">
    <citation type="journal article" date="2021" name="Genome Biol. Evol.">
        <title>A High-Quality Reference Genome for a Parasitic Bivalve with Doubly Uniparental Inheritance (Bivalvia: Unionida).</title>
        <authorList>
            <person name="Smith C.H."/>
        </authorList>
    </citation>
    <scope>NUCLEOTIDE SEQUENCE</scope>
    <source>
        <strain evidence="2">CHS0354</strain>
    </source>
</reference>
<reference evidence="2" key="3">
    <citation type="submission" date="2023-05" db="EMBL/GenBank/DDBJ databases">
        <authorList>
            <person name="Smith C.H."/>
        </authorList>
    </citation>
    <scope>NUCLEOTIDE SEQUENCE</scope>
    <source>
        <strain evidence="2">CHS0354</strain>
        <tissue evidence="2">Mantle</tissue>
    </source>
</reference>
<dbReference type="Proteomes" id="UP001195483">
    <property type="component" value="Unassembled WGS sequence"/>
</dbReference>
<organism evidence="2 3">
    <name type="scientific">Potamilus streckersoni</name>
    <dbReference type="NCBI Taxonomy" id="2493646"/>
    <lineage>
        <taxon>Eukaryota</taxon>
        <taxon>Metazoa</taxon>
        <taxon>Spiralia</taxon>
        <taxon>Lophotrochozoa</taxon>
        <taxon>Mollusca</taxon>
        <taxon>Bivalvia</taxon>
        <taxon>Autobranchia</taxon>
        <taxon>Heteroconchia</taxon>
        <taxon>Palaeoheterodonta</taxon>
        <taxon>Unionida</taxon>
        <taxon>Unionoidea</taxon>
        <taxon>Unionidae</taxon>
        <taxon>Ambleminae</taxon>
        <taxon>Lampsilini</taxon>
        <taxon>Potamilus</taxon>
    </lineage>
</organism>
<protein>
    <submittedName>
        <fullName evidence="2">Uncharacterized protein</fullName>
    </submittedName>
</protein>
<name>A0AAE0TIC9_9BIVA</name>
<evidence type="ECO:0000313" key="3">
    <source>
        <dbReference type="Proteomes" id="UP001195483"/>
    </source>
</evidence>
<comment type="caution">
    <text evidence="2">The sequence shown here is derived from an EMBL/GenBank/DDBJ whole genome shotgun (WGS) entry which is preliminary data.</text>
</comment>
<accession>A0AAE0TIC9</accession>
<dbReference type="AlphaFoldDB" id="A0AAE0TIC9"/>
<keyword evidence="3" id="KW-1185">Reference proteome</keyword>
<feature type="region of interest" description="Disordered" evidence="1">
    <location>
        <begin position="1"/>
        <end position="21"/>
    </location>
</feature>
<evidence type="ECO:0000313" key="2">
    <source>
        <dbReference type="EMBL" id="KAK3610495.1"/>
    </source>
</evidence>
<gene>
    <name evidence="2" type="ORF">CHS0354_016684</name>
</gene>
<reference evidence="2" key="2">
    <citation type="journal article" date="2021" name="Genome Biol. Evol.">
        <title>Developing a high-quality reference genome for a parasitic bivalve with doubly uniparental inheritance (Bivalvia: Unionida).</title>
        <authorList>
            <person name="Smith C.H."/>
        </authorList>
    </citation>
    <scope>NUCLEOTIDE SEQUENCE</scope>
    <source>
        <strain evidence="2">CHS0354</strain>
        <tissue evidence="2">Mantle</tissue>
    </source>
</reference>
<dbReference type="EMBL" id="JAEAOA010001024">
    <property type="protein sequence ID" value="KAK3610495.1"/>
    <property type="molecule type" value="Genomic_DNA"/>
</dbReference>
<proteinExistence type="predicted"/>
<sequence>MDKEGNTPIKSKSQPIQEDDYREHSPLFRETLHPKGIFRVVAIPLGKTIFICYPGWMPYKPLAIPPDCITPTKTSPSGTVLVKYDSKVTSTNLLQSKVSTGVVHATYASVATSPPKTNIHKKKPLDPSILATVPEKSTELISSIPDKSFKKPSASVVETEADKATDILSTKTKQSSVTDESVTETASRKITSPKTKTKKTISFISRTKITEPTLSLSCDKKLSEAITLKHRALGFMHRKQHGIDYIAIPVNYVIDLIQSNGGLVCRDIQDKNLATAEKLHPAGTESLVIPIESQPQSSAHPLKLPLSPFSGGLVSDQFITSSDPCKNSPVAVPSKIAHGEMH</sequence>